<keyword evidence="10" id="KW-1185">Reference proteome</keyword>
<dbReference type="GO" id="GO:0005886">
    <property type="term" value="C:plasma membrane"/>
    <property type="evidence" value="ECO:0007669"/>
    <property type="project" value="UniProtKB-SubCell"/>
</dbReference>
<dbReference type="AlphaFoldDB" id="A0A1H2Z113"/>
<feature type="transmembrane region" description="Helical" evidence="7">
    <location>
        <begin position="168"/>
        <end position="192"/>
    </location>
</feature>
<dbReference type="InterPro" id="IPR004681">
    <property type="entry name" value="TRAP_DctM"/>
</dbReference>
<comment type="function">
    <text evidence="7">Part of the tripartite ATP-independent periplasmic (TRAP) transport system.</text>
</comment>
<name>A0A1H2Z113_9RHOB</name>
<dbReference type="OrthoDB" id="9790209at2"/>
<feature type="transmembrane region" description="Helical" evidence="7">
    <location>
        <begin position="6"/>
        <end position="30"/>
    </location>
</feature>
<reference evidence="9 10" key="1">
    <citation type="submission" date="2016-10" db="EMBL/GenBank/DDBJ databases">
        <authorList>
            <person name="de Groot N.N."/>
        </authorList>
    </citation>
    <scope>NUCLEOTIDE SEQUENCE [LARGE SCALE GENOMIC DNA]</scope>
    <source>
        <strain evidence="9 10">CGMCC 1.8894</strain>
    </source>
</reference>
<evidence type="ECO:0000256" key="6">
    <source>
        <dbReference type="ARBA" id="ARBA00023136"/>
    </source>
</evidence>
<gene>
    <name evidence="9" type="ORF">SAMN04488238_105198</name>
</gene>
<dbReference type="NCBIfam" id="TIGR00786">
    <property type="entry name" value="dctM"/>
    <property type="match status" value="1"/>
</dbReference>
<feature type="transmembrane region" description="Helical" evidence="7">
    <location>
        <begin position="360"/>
        <end position="387"/>
    </location>
</feature>
<keyword evidence="6 7" id="KW-0472">Membrane</keyword>
<evidence type="ECO:0000256" key="2">
    <source>
        <dbReference type="ARBA" id="ARBA00022475"/>
    </source>
</evidence>
<accession>A0A1H2Z113</accession>
<dbReference type="PIRSF" id="PIRSF006066">
    <property type="entry name" value="HI0050"/>
    <property type="match status" value="1"/>
</dbReference>
<dbReference type="Proteomes" id="UP000198539">
    <property type="component" value="Unassembled WGS sequence"/>
</dbReference>
<evidence type="ECO:0000256" key="7">
    <source>
        <dbReference type="RuleBase" id="RU369079"/>
    </source>
</evidence>
<dbReference type="STRING" id="564137.SAMN04488238_105198"/>
<dbReference type="RefSeq" id="WP_092888790.1">
    <property type="nucleotide sequence ID" value="NZ_CP061502.1"/>
</dbReference>
<feature type="transmembrane region" description="Helical" evidence="7">
    <location>
        <begin position="315"/>
        <end position="348"/>
    </location>
</feature>
<dbReference type="PANTHER" id="PTHR33362">
    <property type="entry name" value="SIALIC ACID TRAP TRANSPORTER PERMEASE PROTEIN SIAT-RELATED"/>
    <property type="match status" value="1"/>
</dbReference>
<feature type="transmembrane region" description="Helical" evidence="7">
    <location>
        <begin position="213"/>
        <end position="235"/>
    </location>
</feature>
<protein>
    <recommendedName>
        <fullName evidence="7">TRAP transporter large permease protein</fullName>
    </recommendedName>
</protein>
<evidence type="ECO:0000313" key="10">
    <source>
        <dbReference type="Proteomes" id="UP000198539"/>
    </source>
</evidence>
<comment type="similarity">
    <text evidence="7">Belongs to the TRAP transporter large permease family.</text>
</comment>
<evidence type="ECO:0000256" key="3">
    <source>
        <dbReference type="ARBA" id="ARBA00022519"/>
    </source>
</evidence>
<feature type="transmembrane region" description="Helical" evidence="7">
    <location>
        <begin position="51"/>
        <end position="72"/>
    </location>
</feature>
<comment type="subunit">
    <text evidence="7">The complex comprises the extracytoplasmic solute receptor protein and the two transmembrane proteins.</text>
</comment>
<sequence length="423" mass="44808">MAILILVLLSLIAISVPIAMALGMAALIVLQERSIPLIAIPQVVFESLDSFTLMALPLYVLAGHLMTAGGIATRLVEFAKALVSWVRGGLTAAVVLTSMLFATISGSSAATAAAIGSMLIPQMERQRYPRAFSAAVTASSAELGVIIPPSVAMIVYGVTTGTSITELFLAGFLPGLMIAGSLMATVIAMSWVKSYGERQSFFMPDWSRAVLRSMGRAWASLLMPVLILGGIFGGIFTATEAAGIAVFYALFLGLFVYRELSFRQLPQIVAQAAVTSAVVMIIVAFAAMFGFSLHLLRAPQAIGALLTSMTDDPLVFLLLVNVFLLIVGMFMETFAAIIILGPILVPIARAYGIEATHFGIIMIVNLAVGMVTPPVGVNLFIACGIARVSMEKLMRPLSVLLLVLIVNLLIITYVPGISLALIR</sequence>
<evidence type="ECO:0000259" key="8">
    <source>
        <dbReference type="Pfam" id="PF06808"/>
    </source>
</evidence>
<feature type="transmembrane region" description="Helical" evidence="7">
    <location>
        <begin position="241"/>
        <end position="257"/>
    </location>
</feature>
<keyword evidence="2" id="KW-1003">Cell membrane</keyword>
<keyword evidence="5 7" id="KW-1133">Transmembrane helix</keyword>
<keyword evidence="7" id="KW-0813">Transport</keyword>
<comment type="subcellular location">
    <subcellularLocation>
        <location evidence="1 7">Cell inner membrane</location>
        <topology evidence="1 7">Multi-pass membrane protein</topology>
    </subcellularLocation>
</comment>
<feature type="transmembrane region" description="Helical" evidence="7">
    <location>
        <begin position="269"/>
        <end position="295"/>
    </location>
</feature>
<evidence type="ECO:0000256" key="4">
    <source>
        <dbReference type="ARBA" id="ARBA00022692"/>
    </source>
</evidence>
<feature type="transmembrane region" description="Helical" evidence="7">
    <location>
        <begin position="399"/>
        <end position="422"/>
    </location>
</feature>
<dbReference type="PANTHER" id="PTHR33362:SF2">
    <property type="entry name" value="TRAP TRANSPORTER LARGE PERMEASE PROTEIN"/>
    <property type="match status" value="1"/>
</dbReference>
<evidence type="ECO:0000256" key="5">
    <source>
        <dbReference type="ARBA" id="ARBA00022989"/>
    </source>
</evidence>
<organism evidence="9 10">
    <name type="scientific">Roseicitreum antarcticum</name>
    <dbReference type="NCBI Taxonomy" id="564137"/>
    <lineage>
        <taxon>Bacteria</taxon>
        <taxon>Pseudomonadati</taxon>
        <taxon>Pseudomonadota</taxon>
        <taxon>Alphaproteobacteria</taxon>
        <taxon>Rhodobacterales</taxon>
        <taxon>Paracoccaceae</taxon>
        <taxon>Roseicitreum</taxon>
    </lineage>
</organism>
<evidence type="ECO:0000256" key="1">
    <source>
        <dbReference type="ARBA" id="ARBA00004429"/>
    </source>
</evidence>
<dbReference type="InterPro" id="IPR010656">
    <property type="entry name" value="DctM"/>
</dbReference>
<keyword evidence="4 7" id="KW-0812">Transmembrane</keyword>
<dbReference type="Pfam" id="PF06808">
    <property type="entry name" value="DctM"/>
    <property type="match status" value="1"/>
</dbReference>
<proteinExistence type="inferred from homology"/>
<feature type="domain" description="TRAP C4-dicarboxylate transport system permease DctM subunit" evidence="8">
    <location>
        <begin position="6"/>
        <end position="417"/>
    </location>
</feature>
<keyword evidence="3 7" id="KW-0997">Cell inner membrane</keyword>
<feature type="transmembrane region" description="Helical" evidence="7">
    <location>
        <begin position="92"/>
        <end position="120"/>
    </location>
</feature>
<evidence type="ECO:0000313" key="9">
    <source>
        <dbReference type="EMBL" id="SDX10688.1"/>
    </source>
</evidence>
<feature type="transmembrane region" description="Helical" evidence="7">
    <location>
        <begin position="132"/>
        <end position="156"/>
    </location>
</feature>
<dbReference type="EMBL" id="FNOM01000005">
    <property type="protein sequence ID" value="SDX10688.1"/>
    <property type="molecule type" value="Genomic_DNA"/>
</dbReference>
<dbReference type="GO" id="GO:0022857">
    <property type="term" value="F:transmembrane transporter activity"/>
    <property type="evidence" value="ECO:0007669"/>
    <property type="project" value="UniProtKB-UniRule"/>
</dbReference>